<feature type="transmembrane region" description="Helical" evidence="10">
    <location>
        <begin position="12"/>
        <end position="35"/>
    </location>
</feature>
<evidence type="ECO:0000256" key="2">
    <source>
        <dbReference type="ARBA" id="ARBA00004382"/>
    </source>
</evidence>
<keyword evidence="5 10" id="KW-0812">Transmembrane</keyword>
<dbReference type="Proteomes" id="UP001273505">
    <property type="component" value="Unassembled WGS sequence"/>
</dbReference>
<evidence type="ECO:0000256" key="8">
    <source>
        <dbReference type="ARBA" id="ARBA00023008"/>
    </source>
</evidence>
<dbReference type="Pfam" id="PF04442">
    <property type="entry name" value="CtaG_Cox11"/>
    <property type="match status" value="1"/>
</dbReference>
<dbReference type="PIRSF" id="PIRSF005413">
    <property type="entry name" value="COX11"/>
    <property type="match status" value="1"/>
</dbReference>
<keyword evidence="9 10" id="KW-0472">Membrane</keyword>
<evidence type="ECO:0000256" key="1">
    <source>
        <dbReference type="ARBA" id="ARBA00004007"/>
    </source>
</evidence>
<accession>A0ABU4RVC7</accession>
<comment type="function">
    <text evidence="1">Exerts its effect at some terminal stage of cytochrome c oxidase synthesis, probably by being involved in the insertion of the copper B into subunit I.</text>
</comment>
<comment type="subcellular location">
    <subcellularLocation>
        <location evidence="2">Cell inner membrane</location>
        <topology evidence="2">Single-pass type II membrane protein</topology>
        <orientation evidence="2">Periplasmic side</orientation>
    </subcellularLocation>
</comment>
<dbReference type="InterPro" id="IPR007533">
    <property type="entry name" value="Cyt_c_oxidase_assmbl_CtaG"/>
</dbReference>
<sequence length="198" mass="22284">MKWLPENPNARLTVKLTAVVSFMFVFAIFIMPPLYDAFCEITGLNGKTGEKYQAVDVKVDTSREIKVQFVATNNEGMPWQFGPEVKTVTVHPGEQTRINYLVKNTTGRDMIGQAIPSLIPYKAASYFHKTECFCFNQQALLAGDDAVLPMYFIVDQDLPKYIKTITLSYTLFDVTDRFSEEELLSMAATGPITLTAEQ</sequence>
<dbReference type="EMBL" id="JAXAFO010000007">
    <property type="protein sequence ID" value="MDX6848817.1"/>
    <property type="molecule type" value="Genomic_DNA"/>
</dbReference>
<dbReference type="NCBIfam" id="NF003465">
    <property type="entry name" value="PRK05089.1"/>
    <property type="match status" value="1"/>
</dbReference>
<evidence type="ECO:0000313" key="11">
    <source>
        <dbReference type="EMBL" id="MDX6848817.1"/>
    </source>
</evidence>
<evidence type="ECO:0000256" key="9">
    <source>
        <dbReference type="ARBA" id="ARBA00023136"/>
    </source>
</evidence>
<comment type="caution">
    <text evidence="11">The sequence shown here is derived from an EMBL/GenBank/DDBJ whole genome shotgun (WGS) entry which is preliminary data.</text>
</comment>
<dbReference type="InterPro" id="IPR023471">
    <property type="entry name" value="CtaG/Cox11_dom_sf"/>
</dbReference>
<keyword evidence="7 10" id="KW-1133">Transmembrane helix</keyword>
<evidence type="ECO:0000256" key="3">
    <source>
        <dbReference type="ARBA" id="ARBA00009620"/>
    </source>
</evidence>
<evidence type="ECO:0000256" key="4">
    <source>
        <dbReference type="ARBA" id="ARBA00015384"/>
    </source>
</evidence>
<comment type="similarity">
    <text evidence="3">Belongs to the COX11/CtaG family.</text>
</comment>
<dbReference type="Gene3D" id="2.60.370.10">
    <property type="entry name" value="Ctag/Cox11"/>
    <property type="match status" value="1"/>
</dbReference>
<evidence type="ECO:0000256" key="10">
    <source>
        <dbReference type="SAM" id="Phobius"/>
    </source>
</evidence>
<proteinExistence type="inferred from homology"/>
<dbReference type="PANTHER" id="PTHR21320:SF3">
    <property type="entry name" value="CYTOCHROME C OXIDASE ASSEMBLY PROTEIN COX11, MITOCHONDRIAL-RELATED"/>
    <property type="match status" value="1"/>
</dbReference>
<organism evidence="11 12">
    <name type="scientific">Gilvimarinus gilvus</name>
    <dbReference type="NCBI Taxonomy" id="3058038"/>
    <lineage>
        <taxon>Bacteria</taxon>
        <taxon>Pseudomonadati</taxon>
        <taxon>Pseudomonadota</taxon>
        <taxon>Gammaproteobacteria</taxon>
        <taxon>Cellvibrionales</taxon>
        <taxon>Cellvibrionaceae</taxon>
        <taxon>Gilvimarinus</taxon>
    </lineage>
</organism>
<evidence type="ECO:0000256" key="7">
    <source>
        <dbReference type="ARBA" id="ARBA00022989"/>
    </source>
</evidence>
<evidence type="ECO:0000313" key="12">
    <source>
        <dbReference type="Proteomes" id="UP001273505"/>
    </source>
</evidence>
<gene>
    <name evidence="11" type="ORF">SCD92_05555</name>
</gene>
<keyword evidence="12" id="KW-1185">Reference proteome</keyword>
<keyword evidence="6" id="KW-0735">Signal-anchor</keyword>
<reference evidence="11 12" key="1">
    <citation type="submission" date="2023-11" db="EMBL/GenBank/DDBJ databases">
        <title>Gilvimarinus fulvus sp. nov., isolated from the surface of Kelp.</title>
        <authorList>
            <person name="Sun Y.Y."/>
            <person name="Gong Y."/>
            <person name="Du Z.J."/>
        </authorList>
    </citation>
    <scope>NUCLEOTIDE SEQUENCE [LARGE SCALE GENOMIC DNA]</scope>
    <source>
        <strain evidence="11 12">SDUM040013</strain>
    </source>
</reference>
<evidence type="ECO:0000256" key="5">
    <source>
        <dbReference type="ARBA" id="ARBA00022692"/>
    </source>
</evidence>
<evidence type="ECO:0000256" key="6">
    <source>
        <dbReference type="ARBA" id="ARBA00022968"/>
    </source>
</evidence>
<dbReference type="PANTHER" id="PTHR21320">
    <property type="entry name" value="CYTOCHROME C OXIDASE ASSEMBLY PROTEIN COX11-RELATED"/>
    <property type="match status" value="1"/>
</dbReference>
<name>A0ABU4RVC7_9GAMM</name>
<dbReference type="RefSeq" id="WP_302723915.1">
    <property type="nucleotide sequence ID" value="NZ_JAULRU010000705.1"/>
</dbReference>
<protein>
    <recommendedName>
        <fullName evidence="4">Cytochrome c oxidase assembly protein CtaG</fullName>
    </recommendedName>
</protein>
<dbReference type="SUPFAM" id="SSF110111">
    <property type="entry name" value="Ctag/Cox11"/>
    <property type="match status" value="1"/>
</dbReference>
<keyword evidence="8" id="KW-0186">Copper</keyword>